<dbReference type="PANTHER" id="PTHR10134">
    <property type="entry name" value="CYTOCHROME B-C1 COMPLEX SUBUNIT RIESKE, MITOCHONDRIAL"/>
    <property type="match status" value="1"/>
</dbReference>
<dbReference type="AlphaFoldDB" id="A0A1J5TRR7"/>
<organism evidence="9">
    <name type="scientific">mine drainage metagenome</name>
    <dbReference type="NCBI Taxonomy" id="410659"/>
    <lineage>
        <taxon>unclassified sequences</taxon>
        <taxon>metagenomes</taxon>
        <taxon>ecological metagenomes</taxon>
    </lineage>
</organism>
<evidence type="ECO:0000256" key="2">
    <source>
        <dbReference type="ARBA" id="ARBA00022723"/>
    </source>
</evidence>
<proteinExistence type="predicted"/>
<evidence type="ECO:0000256" key="7">
    <source>
        <dbReference type="SAM" id="Phobius"/>
    </source>
</evidence>
<name>A0A1J5TRR7_9ZZZZ</name>
<dbReference type="GO" id="GO:0016020">
    <property type="term" value="C:membrane"/>
    <property type="evidence" value="ECO:0007669"/>
    <property type="project" value="InterPro"/>
</dbReference>
<keyword evidence="9" id="KW-0560">Oxidoreductase</keyword>
<keyword evidence="5" id="KW-1015">Disulfide bond</keyword>
<sequence length="157" mass="17062">MTPEENNEHKTTRRGFLELTLGWTTAAAAVAASSAAAVRFLVPNVLYEPSAQFKAGKPGDYADGSITFLEAERCFLLRKGNTFRCMSAVCTHLGCTINETKTGYHCPCHGSVFNEDGKVVGGPAPRPLPWFLVSLSPDGRLMIDKNQLVPADKYLVI</sequence>
<dbReference type="InterPro" id="IPR036922">
    <property type="entry name" value="Rieske_2Fe-2S_sf"/>
</dbReference>
<dbReference type="InterPro" id="IPR006311">
    <property type="entry name" value="TAT_signal"/>
</dbReference>
<feature type="domain" description="Rieske" evidence="8">
    <location>
        <begin position="53"/>
        <end position="142"/>
    </location>
</feature>
<keyword evidence="7" id="KW-1133">Transmembrane helix</keyword>
<dbReference type="CDD" id="cd03467">
    <property type="entry name" value="Rieske"/>
    <property type="match status" value="1"/>
</dbReference>
<evidence type="ECO:0000256" key="1">
    <source>
        <dbReference type="ARBA" id="ARBA00022714"/>
    </source>
</evidence>
<keyword evidence="4" id="KW-0411">Iron-sulfur</keyword>
<feature type="transmembrane region" description="Helical" evidence="7">
    <location>
        <begin position="20"/>
        <end position="42"/>
    </location>
</feature>
<gene>
    <name evidence="9" type="primary">petC_1</name>
    <name evidence="9" type="ORF">GALL_12870</name>
</gene>
<evidence type="ECO:0000256" key="4">
    <source>
        <dbReference type="ARBA" id="ARBA00023014"/>
    </source>
</evidence>
<dbReference type="PROSITE" id="PS51296">
    <property type="entry name" value="RIESKE"/>
    <property type="match status" value="1"/>
</dbReference>
<comment type="cofactor">
    <cofactor evidence="6">
        <name>[2Fe-2S] cluster</name>
        <dbReference type="ChEBI" id="CHEBI:190135"/>
    </cofactor>
</comment>
<dbReference type="Gene3D" id="2.102.10.10">
    <property type="entry name" value="Rieske [2Fe-2S] iron-sulphur domain"/>
    <property type="match status" value="1"/>
</dbReference>
<accession>A0A1J5TRR7</accession>
<dbReference type="EMBL" id="MLJW01000002">
    <property type="protein sequence ID" value="OIR18944.1"/>
    <property type="molecule type" value="Genomic_DNA"/>
</dbReference>
<comment type="caution">
    <text evidence="9">The sequence shown here is derived from an EMBL/GenBank/DDBJ whole genome shotgun (WGS) entry which is preliminary data.</text>
</comment>
<keyword evidence="1" id="KW-0001">2Fe-2S</keyword>
<protein>
    <submittedName>
        <fullName evidence="9">Cytochrome b6-f complex iron-sulfur subunit</fullName>
        <ecNumber evidence="9">1.10.9.1</ecNumber>
    </submittedName>
</protein>
<dbReference type="EC" id="1.10.9.1" evidence="9"/>
<dbReference type="GO" id="GO:0046872">
    <property type="term" value="F:metal ion binding"/>
    <property type="evidence" value="ECO:0007669"/>
    <property type="project" value="UniProtKB-KW"/>
</dbReference>
<evidence type="ECO:0000256" key="3">
    <source>
        <dbReference type="ARBA" id="ARBA00023004"/>
    </source>
</evidence>
<keyword evidence="3" id="KW-0408">Iron</keyword>
<keyword evidence="7" id="KW-0472">Membrane</keyword>
<dbReference type="SUPFAM" id="SSF50022">
    <property type="entry name" value="ISP domain"/>
    <property type="match status" value="1"/>
</dbReference>
<dbReference type="InterPro" id="IPR017941">
    <property type="entry name" value="Rieske_2Fe-2S"/>
</dbReference>
<evidence type="ECO:0000259" key="8">
    <source>
        <dbReference type="PROSITE" id="PS51296"/>
    </source>
</evidence>
<dbReference type="InterPro" id="IPR005805">
    <property type="entry name" value="Rieske_Fe-S_prot_C"/>
</dbReference>
<keyword evidence="7" id="KW-0812">Transmembrane</keyword>
<evidence type="ECO:0000256" key="5">
    <source>
        <dbReference type="ARBA" id="ARBA00023157"/>
    </source>
</evidence>
<dbReference type="PROSITE" id="PS51318">
    <property type="entry name" value="TAT"/>
    <property type="match status" value="1"/>
</dbReference>
<evidence type="ECO:0000313" key="9">
    <source>
        <dbReference type="EMBL" id="OIR18944.1"/>
    </source>
</evidence>
<keyword evidence="2" id="KW-0479">Metal-binding</keyword>
<dbReference type="PRINTS" id="PR00162">
    <property type="entry name" value="RIESKE"/>
</dbReference>
<evidence type="ECO:0000256" key="6">
    <source>
        <dbReference type="ARBA" id="ARBA00034078"/>
    </source>
</evidence>
<dbReference type="GO" id="GO:0051537">
    <property type="term" value="F:2 iron, 2 sulfur cluster binding"/>
    <property type="evidence" value="ECO:0007669"/>
    <property type="project" value="UniProtKB-KW"/>
</dbReference>
<dbReference type="Pfam" id="PF00355">
    <property type="entry name" value="Rieske"/>
    <property type="match status" value="1"/>
</dbReference>
<dbReference type="GO" id="GO:0016491">
    <property type="term" value="F:oxidoreductase activity"/>
    <property type="evidence" value="ECO:0007669"/>
    <property type="project" value="UniProtKB-KW"/>
</dbReference>
<reference evidence="9" key="1">
    <citation type="submission" date="2016-10" db="EMBL/GenBank/DDBJ databases">
        <title>Sequence of Gallionella enrichment culture.</title>
        <authorList>
            <person name="Poehlein A."/>
            <person name="Muehling M."/>
            <person name="Daniel R."/>
        </authorList>
    </citation>
    <scope>NUCLEOTIDE SEQUENCE</scope>
</reference>
<dbReference type="InterPro" id="IPR014349">
    <property type="entry name" value="Rieske_Fe-S_prot"/>
</dbReference>